<dbReference type="HOGENOM" id="CLU_042764_0_0_7"/>
<evidence type="ECO:0000313" key="1">
    <source>
        <dbReference type="EMBL" id="ACL65581.1"/>
    </source>
</evidence>
<dbReference type="EMBL" id="CP001359">
    <property type="protein sequence ID" value="ACL65581.1"/>
    <property type="molecule type" value="Genomic_DNA"/>
</dbReference>
<dbReference type="RefSeq" id="WP_012633419.1">
    <property type="nucleotide sequence ID" value="NC_011891.1"/>
</dbReference>
<sequence length="389" mass="41527">MVDPLEAAQRARLDAGYAAAERGDDGAARRAFAEAARGARPELARQALRELNASWLDEAYRRKARGDLHGASEAFAAAAAAGADPQTVESELGYLAVQRGRPSEAARHLRTAATGPDRTLAGDADEALAALPRHLTSEVYLEAFGWRRTQGAATGRYLVPFAQLTLRWRPDLARDVSLYARLDLARDFGGGAPVGGVPPSYADGMVAAVGVLYRAWQERLDLFAQAGSATRLSPTAGDLRQGATRLDLRAGATLGLETDGCWPRPAHGVELGWRPCADAWWEASVLHRDHDDGGTFLRGRLGASVLFTGPVAWGLVAEGRSGLDVHGEIYGQFVDAGAGLRARLLAPIHVDVVATVNRGRILGVAKPTPDPATYTDLRLLLVTSYERSP</sequence>
<proteinExistence type="predicted"/>
<dbReference type="Proteomes" id="UP000007089">
    <property type="component" value="Chromosome"/>
</dbReference>
<reference evidence="1" key="1">
    <citation type="submission" date="2009-01" db="EMBL/GenBank/DDBJ databases">
        <title>Complete sequence of Anaeromyxobacter dehalogenans 2CP-1.</title>
        <authorList>
            <consortium name="US DOE Joint Genome Institute"/>
            <person name="Lucas S."/>
            <person name="Copeland A."/>
            <person name="Lapidus A."/>
            <person name="Glavina del Rio T."/>
            <person name="Dalin E."/>
            <person name="Tice H."/>
            <person name="Bruce D."/>
            <person name="Goodwin L."/>
            <person name="Pitluck S."/>
            <person name="Saunders E."/>
            <person name="Brettin T."/>
            <person name="Detter J.C."/>
            <person name="Han C."/>
            <person name="Larimer F."/>
            <person name="Land M."/>
            <person name="Hauser L."/>
            <person name="Kyrpides N."/>
            <person name="Ovchinnikova G."/>
            <person name="Beliaev A.S."/>
            <person name="Richardson P."/>
        </authorList>
    </citation>
    <scope>NUCLEOTIDE SEQUENCE</scope>
    <source>
        <strain evidence="1">2CP-1</strain>
    </source>
</reference>
<dbReference type="KEGG" id="acp:A2cp1_2243"/>
<organism evidence="1 2">
    <name type="scientific">Anaeromyxobacter dehalogenans (strain ATCC BAA-258 / DSM 21875 / 2CP-1)</name>
    <dbReference type="NCBI Taxonomy" id="455488"/>
    <lineage>
        <taxon>Bacteria</taxon>
        <taxon>Pseudomonadati</taxon>
        <taxon>Myxococcota</taxon>
        <taxon>Myxococcia</taxon>
        <taxon>Myxococcales</taxon>
        <taxon>Cystobacterineae</taxon>
        <taxon>Anaeromyxobacteraceae</taxon>
        <taxon>Anaeromyxobacter</taxon>
    </lineage>
</organism>
<protein>
    <recommendedName>
        <fullName evidence="3">Tetratricopeptide repeat protein</fullName>
    </recommendedName>
</protein>
<dbReference type="AlphaFoldDB" id="B8JA62"/>
<evidence type="ECO:0008006" key="3">
    <source>
        <dbReference type="Google" id="ProtNLM"/>
    </source>
</evidence>
<gene>
    <name evidence="1" type="ordered locus">A2cp1_2243</name>
</gene>
<keyword evidence="2" id="KW-1185">Reference proteome</keyword>
<accession>B8JA62</accession>
<evidence type="ECO:0000313" key="2">
    <source>
        <dbReference type="Proteomes" id="UP000007089"/>
    </source>
</evidence>
<name>B8JA62_ANAD2</name>